<proteinExistence type="predicted"/>
<gene>
    <name evidence="2" type="ORF">AUP44_15555</name>
</gene>
<reference evidence="2 3" key="1">
    <citation type="submission" date="2015-12" db="EMBL/GenBank/DDBJ databases">
        <title>Genome sequence of Tistrella mobilis MCCC 1A02139.</title>
        <authorList>
            <person name="Lu L."/>
            <person name="Lai Q."/>
            <person name="Shao Z."/>
            <person name="Qian P."/>
        </authorList>
    </citation>
    <scope>NUCLEOTIDE SEQUENCE [LARGE SCALE GENOMIC DNA]</scope>
    <source>
        <strain evidence="2 3">MCCC 1A02139</strain>
    </source>
</reference>
<dbReference type="Proteomes" id="UP000075787">
    <property type="component" value="Unassembled WGS sequence"/>
</dbReference>
<dbReference type="InterPro" id="IPR007345">
    <property type="entry name" value="Polysacch_pyruvyl_Trfase"/>
</dbReference>
<dbReference type="Pfam" id="PF04230">
    <property type="entry name" value="PS_pyruv_trans"/>
    <property type="match status" value="1"/>
</dbReference>
<accession>A0A162JV90</accession>
<feature type="domain" description="Polysaccharide pyruvyl transferase" evidence="1">
    <location>
        <begin position="53"/>
        <end position="324"/>
    </location>
</feature>
<protein>
    <recommendedName>
        <fullName evidence="1">Polysaccharide pyruvyl transferase domain-containing protein</fullName>
    </recommendedName>
</protein>
<dbReference type="AlphaFoldDB" id="A0A162JV90"/>
<evidence type="ECO:0000313" key="3">
    <source>
        <dbReference type="Proteomes" id="UP000075787"/>
    </source>
</evidence>
<organism evidence="2 3">
    <name type="scientific">Tistrella mobilis</name>
    <dbReference type="NCBI Taxonomy" id="171437"/>
    <lineage>
        <taxon>Bacteria</taxon>
        <taxon>Pseudomonadati</taxon>
        <taxon>Pseudomonadota</taxon>
        <taxon>Alphaproteobacteria</taxon>
        <taxon>Geminicoccales</taxon>
        <taxon>Geminicoccaceae</taxon>
        <taxon>Tistrella</taxon>
    </lineage>
</organism>
<sequence>MWRAKNDPGSLASAAVKFAGFAARAARTKKESQNSFQSNGFVTHVALHTTGNNIGDVVLPHAVREVVNYKYPSVRWHKQQIWHDFDDAYIDGLNRRSKGLLIGGHGLLTPDTMAHMPSGWQWNISNDRLRKIEVPLAIFAVGYNRFRNQEDFSPRFRESISLTAEKSVFIGMRNNSSCERVKEYIPAEFHERIHWQPCPTTLLSRFRPDCANLRPPVGKVAALNMAFDRSHLRFGATAQEQELHLGKVIKVARHLISTGWQLHLSCHAFEDAFILPHLKRAGIDIPVHYWYRRDPKDVVEFYKTVDLSIAMRGHAQMIPFGLGRMIIPIITHDKLVFFMKDVGKLEWGTELKQADAADSLISRIDDFVDKRDDYIRDLNAAQDRFWVQTQANLTRLAPMFQ</sequence>
<evidence type="ECO:0000259" key="1">
    <source>
        <dbReference type="Pfam" id="PF04230"/>
    </source>
</evidence>
<name>A0A162JV90_9PROT</name>
<evidence type="ECO:0000313" key="2">
    <source>
        <dbReference type="EMBL" id="KYO49942.1"/>
    </source>
</evidence>
<comment type="caution">
    <text evidence="2">The sequence shown here is derived from an EMBL/GenBank/DDBJ whole genome shotgun (WGS) entry which is preliminary data.</text>
</comment>
<dbReference type="EMBL" id="LPZR01000213">
    <property type="protein sequence ID" value="KYO49942.1"/>
    <property type="molecule type" value="Genomic_DNA"/>
</dbReference>